<reference evidence="2" key="1">
    <citation type="submission" date="2022-06" db="EMBL/GenBank/DDBJ databases">
        <title>Complete genome sequence and characterization of Cupriavidus gilardii QJ1 isolated from contaminating cells.</title>
        <authorList>
            <person name="Qi J."/>
        </authorList>
    </citation>
    <scope>NUCLEOTIDE SEQUENCE</scope>
    <source>
        <strain evidence="2">QJ1</strain>
    </source>
</reference>
<sequence>MPIHDLGRASAAMPIGPDPTDWDPTGSNPTRPNRLTGEAPAPTGTLHPQAPGQPSSVALVVAGSDAAPGPCWTLLAEPMKRIAGYLSLHDRIALSRANHAVRDALGQLAATTLERARQVSTLSALSGVLNRIDAMADVGDRMLVLRALARRTSCLARAHRVRAWRLVLRASDALPVAARGAVLVELASVPGVARMPEPLWHDSVREVHVADCLAMLDQRLNGLPGPGRAALTFALLEVRAPQRGGGVYLKPPPRQPFDLAGHLALAALLPAGRHRDAARLAVEYHLRSPGTPAELWRDGFGAACAAGRRTISAWTLVALLEARTVEGPPLLSALEAPQLAWQQAFAQAGRCTGEAAAELAVGLMRCLRAGWAADPFRRQGIDALWQLGVDLRFDVDQRARLFARWGGWLSAQQWEALCDELMERCATEGTTRSRRDWLNRLFDTAPPGARSMPRQRAFTDTQRKTSDAAAPLERAASLAQWLEAAPGEPPPTEMQSFLDALMAAMPLADDGRAVLAQAMQRLCDTSEPFSAKMVALAADLPSWTGEMELAPQPALALEFARLAIVVQWQSEQGRDRIHSADAMVLRNFVDLLTRSVRRLPIEVRQTVLLDLGQGPTEQYEGLSSINASTDWILSVAASLPPAYRVDVLRQWAEADTRRNAVATMWHQASGSEYGWAPRRAVWRAIMQIPPEYQASLLCATTDWFHSVVSSTPSAASRKDDDFVAAGAQWLEALQRLPPDDRLEPQSLVMPQVAVMMEDAVARLICRFDRA</sequence>
<evidence type="ECO:0000256" key="1">
    <source>
        <dbReference type="SAM" id="MobiDB-lite"/>
    </source>
</evidence>
<feature type="region of interest" description="Disordered" evidence="1">
    <location>
        <begin position="449"/>
        <end position="470"/>
    </location>
</feature>
<evidence type="ECO:0000313" key="2">
    <source>
        <dbReference type="EMBL" id="USE79974.1"/>
    </source>
</evidence>
<evidence type="ECO:0008006" key="4">
    <source>
        <dbReference type="Google" id="ProtNLM"/>
    </source>
</evidence>
<name>A0ABY4VRR3_9BURK</name>
<organism evidence="2 3">
    <name type="scientific">Cupriavidus gilardii</name>
    <dbReference type="NCBI Taxonomy" id="82541"/>
    <lineage>
        <taxon>Bacteria</taxon>
        <taxon>Pseudomonadati</taxon>
        <taxon>Pseudomonadota</taxon>
        <taxon>Betaproteobacteria</taxon>
        <taxon>Burkholderiales</taxon>
        <taxon>Burkholderiaceae</taxon>
        <taxon>Cupriavidus</taxon>
    </lineage>
</organism>
<evidence type="ECO:0000313" key="3">
    <source>
        <dbReference type="Proteomes" id="UP001056648"/>
    </source>
</evidence>
<keyword evidence="3" id="KW-1185">Reference proteome</keyword>
<proteinExistence type="predicted"/>
<dbReference type="RefSeq" id="WP_252253159.1">
    <property type="nucleotide sequence ID" value="NZ_CP098736.1"/>
</dbReference>
<dbReference type="EMBL" id="CP098736">
    <property type="protein sequence ID" value="USE79974.1"/>
    <property type="molecule type" value="Genomic_DNA"/>
</dbReference>
<dbReference type="Proteomes" id="UP001056648">
    <property type="component" value="Chromosome 2"/>
</dbReference>
<accession>A0ABY4VRR3</accession>
<feature type="region of interest" description="Disordered" evidence="1">
    <location>
        <begin position="1"/>
        <end position="54"/>
    </location>
</feature>
<protein>
    <recommendedName>
        <fullName evidence="4">F-box domain-containing protein</fullName>
    </recommendedName>
</protein>
<gene>
    <name evidence="2" type="ORF">NDR89_25795</name>
</gene>